<sequence length="201" mass="22757">MKMSEELQKYLPFGYLYLVVMGLFKESIFFYQLGINILKYSSVMDILISPVADLASHPIVFVGLLIVILIIYLIINKVTKRHDKVWVRKLIGIAENNTITAEEINSKIANTLLKYIAIVIFAFFMGIGIGGGNKIANKIKDNTLTFDYKITFNSGESENISMISSNSLYYFYLTQGQKSIKISPIASVKYLELSNNKKLDK</sequence>
<feature type="transmembrane region" description="Helical" evidence="1">
    <location>
        <begin position="54"/>
        <end position="75"/>
    </location>
</feature>
<dbReference type="EMBL" id="FOLE01000001">
    <property type="protein sequence ID" value="SFB73477.1"/>
    <property type="molecule type" value="Genomic_DNA"/>
</dbReference>
<reference evidence="2 3" key="1">
    <citation type="submission" date="2016-10" db="EMBL/GenBank/DDBJ databases">
        <authorList>
            <person name="de Groot N.N."/>
        </authorList>
    </citation>
    <scope>NUCLEOTIDE SEQUENCE [LARGE SCALE GENOMIC DNA]</scope>
    <source>
        <strain evidence="2 3">DSM 6793</strain>
    </source>
</reference>
<name>A0A1I1DF69_9BACT</name>
<feature type="transmembrane region" description="Helical" evidence="1">
    <location>
        <begin position="112"/>
        <end position="132"/>
    </location>
</feature>
<feature type="transmembrane region" description="Helical" evidence="1">
    <location>
        <begin position="12"/>
        <end position="34"/>
    </location>
</feature>
<keyword evidence="1" id="KW-0812">Transmembrane</keyword>
<keyword evidence="1" id="KW-0472">Membrane</keyword>
<protein>
    <submittedName>
        <fullName evidence="2">Uncharacterized protein</fullName>
    </submittedName>
</protein>
<organism evidence="2 3">
    <name type="scientific">Flexibacter flexilis DSM 6793</name>
    <dbReference type="NCBI Taxonomy" id="927664"/>
    <lineage>
        <taxon>Bacteria</taxon>
        <taxon>Pseudomonadati</taxon>
        <taxon>Bacteroidota</taxon>
        <taxon>Cytophagia</taxon>
        <taxon>Cytophagales</taxon>
        <taxon>Flexibacteraceae</taxon>
        <taxon>Flexibacter</taxon>
    </lineage>
</organism>
<dbReference type="AlphaFoldDB" id="A0A1I1DF69"/>
<proteinExistence type="predicted"/>
<keyword evidence="3" id="KW-1185">Reference proteome</keyword>
<evidence type="ECO:0000313" key="2">
    <source>
        <dbReference type="EMBL" id="SFB73477.1"/>
    </source>
</evidence>
<dbReference type="Proteomes" id="UP000199514">
    <property type="component" value="Unassembled WGS sequence"/>
</dbReference>
<evidence type="ECO:0000313" key="3">
    <source>
        <dbReference type="Proteomes" id="UP000199514"/>
    </source>
</evidence>
<evidence type="ECO:0000256" key="1">
    <source>
        <dbReference type="SAM" id="Phobius"/>
    </source>
</evidence>
<accession>A0A1I1DF69</accession>
<gene>
    <name evidence="2" type="ORF">SAMN05421780_101173</name>
</gene>
<keyword evidence="1" id="KW-1133">Transmembrane helix</keyword>